<dbReference type="STRING" id="2018661.A0A2A2K307"/>
<dbReference type="InterPro" id="IPR051984">
    <property type="entry name" value="Alsin"/>
</dbReference>
<feature type="region of interest" description="Disordered" evidence="2">
    <location>
        <begin position="187"/>
        <end position="211"/>
    </location>
</feature>
<dbReference type="Pfam" id="PF00415">
    <property type="entry name" value="RCC1"/>
    <property type="match status" value="1"/>
</dbReference>
<accession>A0A2A2K307</accession>
<feature type="compositionally biased region" description="Basic and acidic residues" evidence="2">
    <location>
        <begin position="187"/>
        <end position="196"/>
    </location>
</feature>
<dbReference type="SUPFAM" id="SSF50985">
    <property type="entry name" value="RCC1/BLIP-II"/>
    <property type="match status" value="1"/>
</dbReference>
<dbReference type="GO" id="GO:0031410">
    <property type="term" value="C:cytoplasmic vesicle"/>
    <property type="evidence" value="ECO:0007669"/>
    <property type="project" value="TreeGrafter"/>
</dbReference>
<dbReference type="InterPro" id="IPR000408">
    <property type="entry name" value="Reg_chr_condens"/>
</dbReference>
<comment type="caution">
    <text evidence="3">The sequence shown here is derived from an EMBL/GenBank/DDBJ whole genome shotgun (WGS) entry which is preliminary data.</text>
</comment>
<reference evidence="3 4" key="1">
    <citation type="journal article" date="2017" name="Curr. Biol.">
        <title>Genome architecture and evolution of a unichromosomal asexual nematode.</title>
        <authorList>
            <person name="Fradin H."/>
            <person name="Zegar C."/>
            <person name="Gutwein M."/>
            <person name="Lucas J."/>
            <person name="Kovtun M."/>
            <person name="Corcoran D."/>
            <person name="Baugh L.R."/>
            <person name="Kiontke K."/>
            <person name="Gunsalus K."/>
            <person name="Fitch D.H."/>
            <person name="Piano F."/>
        </authorList>
    </citation>
    <scope>NUCLEOTIDE SEQUENCE [LARGE SCALE GENOMIC DNA]</scope>
    <source>
        <strain evidence="3">PF1309</strain>
    </source>
</reference>
<dbReference type="PANTHER" id="PTHR46089:SF1">
    <property type="entry name" value="ALS2 C-TERMINAL-LIKE PROTEIN"/>
    <property type="match status" value="1"/>
</dbReference>
<dbReference type="GO" id="GO:0005085">
    <property type="term" value="F:guanyl-nucleotide exchange factor activity"/>
    <property type="evidence" value="ECO:0007669"/>
    <property type="project" value="TreeGrafter"/>
</dbReference>
<dbReference type="PANTHER" id="PTHR46089">
    <property type="entry name" value="ALSIN HOMOLOG"/>
    <property type="match status" value="1"/>
</dbReference>
<name>A0A2A2K307_9BILA</name>
<dbReference type="AlphaFoldDB" id="A0A2A2K307"/>
<dbReference type="PROSITE" id="PS50012">
    <property type="entry name" value="RCC1_3"/>
    <property type="match status" value="1"/>
</dbReference>
<keyword evidence="4" id="KW-1185">Reference proteome</keyword>
<evidence type="ECO:0000313" key="4">
    <source>
        <dbReference type="Proteomes" id="UP000218231"/>
    </source>
</evidence>
<dbReference type="Proteomes" id="UP000218231">
    <property type="component" value="Unassembled WGS sequence"/>
</dbReference>
<sequence>MLDDIQLDSLERVAIEYGTLTELPGPVQHNQLDSNAEFVIDQNGLHLLCDGSDKLRIQFFLQRTCPNGSKYNVNRHVSVIQFVVCTNEVFVLDASGLVYAFDREEAQKAEKEEDGTIRVKAKLLNLPKRCIKLVAGKRHCLALVEKHSSDCDEEVFNEDENLCHCDKCVEERDFRLSRFMLKDELNSVREDSKERSTSTVETRPSKLEKRETYTSPTTCRFFSLKRHEQILKANTEHEDIVEDRIDESTMEDEPGEMTRELWSFGKNQSGQLGHGDTVDRFEPKQITFFQDHFIIDIVCGDEYSAALSSVGEVGVDLHSLCLVGSSSTVALLVLLPSSTSVFVCSSSTRISRLSTVDKGQIPLHLDSGPDYLILCRIDRTCVASRVALLFDLFKHVKLLRDLSLFYRSLLDNLNNDIPKQKLLEELHRSAWNCFHVFSLLSAFFNASVNSGLLPGSTSIVKFLSSNDCVKSAIRMIRAYCNVEAFGCLDENQLSESELQVVDRLATRCSVEATSVASKLNDIKNAVLLWLDTMVGLAQRNDDLRACRSRAMSVNGLEGERSIMGHRTLTDWVGGIEEDRAEWGPARYARTCEEAFRAVPYLPVKGIGWEEVEALRT</sequence>
<dbReference type="GO" id="GO:0016197">
    <property type="term" value="P:endosomal transport"/>
    <property type="evidence" value="ECO:0007669"/>
    <property type="project" value="TreeGrafter"/>
</dbReference>
<evidence type="ECO:0000313" key="3">
    <source>
        <dbReference type="EMBL" id="PAV68263.1"/>
    </source>
</evidence>
<dbReference type="InterPro" id="IPR009091">
    <property type="entry name" value="RCC1/BLIP-II"/>
</dbReference>
<feature type="repeat" description="RCC1" evidence="1">
    <location>
        <begin position="259"/>
        <end position="310"/>
    </location>
</feature>
<evidence type="ECO:0000256" key="2">
    <source>
        <dbReference type="SAM" id="MobiDB-lite"/>
    </source>
</evidence>
<gene>
    <name evidence="3" type="ORF">WR25_11025</name>
</gene>
<protein>
    <submittedName>
        <fullName evidence="3">Uncharacterized protein</fullName>
    </submittedName>
</protein>
<proteinExistence type="predicted"/>
<dbReference type="Gene3D" id="2.130.10.30">
    <property type="entry name" value="Regulator of chromosome condensation 1/beta-lactamase-inhibitor protein II"/>
    <property type="match status" value="1"/>
</dbReference>
<dbReference type="GO" id="GO:0031267">
    <property type="term" value="F:small GTPase binding"/>
    <property type="evidence" value="ECO:0007669"/>
    <property type="project" value="TreeGrafter"/>
</dbReference>
<evidence type="ECO:0000256" key="1">
    <source>
        <dbReference type="PROSITE-ProRule" id="PRU00235"/>
    </source>
</evidence>
<dbReference type="OrthoDB" id="5370059at2759"/>
<organism evidence="3 4">
    <name type="scientific">Diploscapter pachys</name>
    <dbReference type="NCBI Taxonomy" id="2018661"/>
    <lineage>
        <taxon>Eukaryota</taxon>
        <taxon>Metazoa</taxon>
        <taxon>Ecdysozoa</taxon>
        <taxon>Nematoda</taxon>
        <taxon>Chromadorea</taxon>
        <taxon>Rhabditida</taxon>
        <taxon>Rhabditina</taxon>
        <taxon>Rhabditomorpha</taxon>
        <taxon>Rhabditoidea</taxon>
        <taxon>Rhabditidae</taxon>
        <taxon>Diploscapter</taxon>
    </lineage>
</organism>
<dbReference type="EMBL" id="LIAE01009784">
    <property type="protein sequence ID" value="PAV68263.1"/>
    <property type="molecule type" value="Genomic_DNA"/>
</dbReference>